<sequence length="484" mass="55175">MAQPPQPTSNDPLHCDLGDKYINIDGRFDQAERREIDAQPMVSSILALGEAGVFRLPITRTTIGWDFRFSYESAHKYDRQAVLTPNHRVQHSPVSHGIKNKRYPGDRNSASGLWDIFNAEKSYRGDNDIVFWSIYTTPVSIGNPSLKLNAVVDTSWGPLFIPSANCTYDDYEKDHCLVHPLYNSSLSSTYRENLTATKLAYWSYSGVYTKGSISLDSLHVGDLEIKEQEFEEATWWRAGYLTRDDLFDAVLGLALHRTFDEWGNFSAPSPFQNMVDQELLDEDLFTLQLPRTDHERGEITLGGLPENVTCNKFIDVPLDHSKDSSGDRFWDFYPSNGWKISVQNISMCYDCPYTTRPILTEEHIAIISSSHPYISLPSEVAKKANEYIGLKEMMDWIDCEDRSSLLDLMFTFGPNGESITLTPWDYLIEVYDDLYEQLKCVSAFQNLEGYGEQGFIILGAPFLNGVYSVWDAEREYISFGNRPM</sequence>
<name>A0ACB6Q8B8_9PLEO</name>
<keyword evidence="2" id="KW-1185">Reference proteome</keyword>
<keyword evidence="1" id="KW-0645">Protease</keyword>
<evidence type="ECO:0000313" key="1">
    <source>
        <dbReference type="EMBL" id="KAF2462775.1"/>
    </source>
</evidence>
<protein>
    <submittedName>
        <fullName evidence="1">Acid protease</fullName>
    </submittedName>
</protein>
<evidence type="ECO:0000313" key="2">
    <source>
        <dbReference type="Proteomes" id="UP000799755"/>
    </source>
</evidence>
<organism evidence="1 2">
    <name type="scientific">Lindgomyces ingoldianus</name>
    <dbReference type="NCBI Taxonomy" id="673940"/>
    <lineage>
        <taxon>Eukaryota</taxon>
        <taxon>Fungi</taxon>
        <taxon>Dikarya</taxon>
        <taxon>Ascomycota</taxon>
        <taxon>Pezizomycotina</taxon>
        <taxon>Dothideomycetes</taxon>
        <taxon>Pleosporomycetidae</taxon>
        <taxon>Pleosporales</taxon>
        <taxon>Lindgomycetaceae</taxon>
        <taxon>Lindgomyces</taxon>
    </lineage>
</organism>
<comment type="caution">
    <text evidence="1">The sequence shown here is derived from an EMBL/GenBank/DDBJ whole genome shotgun (WGS) entry which is preliminary data.</text>
</comment>
<accession>A0ACB6Q8B8</accession>
<keyword evidence="1" id="KW-0378">Hydrolase</keyword>
<dbReference type="EMBL" id="MU003563">
    <property type="protein sequence ID" value="KAF2462775.1"/>
    <property type="molecule type" value="Genomic_DNA"/>
</dbReference>
<reference evidence="1" key="1">
    <citation type="journal article" date="2020" name="Stud. Mycol.">
        <title>101 Dothideomycetes genomes: a test case for predicting lifestyles and emergence of pathogens.</title>
        <authorList>
            <person name="Haridas S."/>
            <person name="Albert R."/>
            <person name="Binder M."/>
            <person name="Bloem J."/>
            <person name="Labutti K."/>
            <person name="Salamov A."/>
            <person name="Andreopoulos B."/>
            <person name="Baker S."/>
            <person name="Barry K."/>
            <person name="Bills G."/>
            <person name="Bluhm B."/>
            <person name="Cannon C."/>
            <person name="Castanera R."/>
            <person name="Culley D."/>
            <person name="Daum C."/>
            <person name="Ezra D."/>
            <person name="Gonzalez J."/>
            <person name="Henrissat B."/>
            <person name="Kuo A."/>
            <person name="Liang C."/>
            <person name="Lipzen A."/>
            <person name="Lutzoni F."/>
            <person name="Magnuson J."/>
            <person name="Mondo S."/>
            <person name="Nolan M."/>
            <person name="Ohm R."/>
            <person name="Pangilinan J."/>
            <person name="Park H.-J."/>
            <person name="Ramirez L."/>
            <person name="Alfaro M."/>
            <person name="Sun H."/>
            <person name="Tritt A."/>
            <person name="Yoshinaga Y."/>
            <person name="Zwiers L.-H."/>
            <person name="Turgeon B."/>
            <person name="Goodwin S."/>
            <person name="Spatafora J."/>
            <person name="Crous P."/>
            <person name="Grigoriev I."/>
        </authorList>
    </citation>
    <scope>NUCLEOTIDE SEQUENCE</scope>
    <source>
        <strain evidence="1">ATCC 200398</strain>
    </source>
</reference>
<dbReference type="Proteomes" id="UP000799755">
    <property type="component" value="Unassembled WGS sequence"/>
</dbReference>
<gene>
    <name evidence="1" type="ORF">BDR25DRAFT_347619</name>
</gene>
<proteinExistence type="predicted"/>